<accession>A0A086Z0F8</accession>
<dbReference type="AlphaFoldDB" id="A0A086Z0F8"/>
<feature type="compositionally biased region" description="Low complexity" evidence="1">
    <location>
        <begin position="7"/>
        <end position="21"/>
    </location>
</feature>
<name>A0A086Z0F8_9BIFI</name>
<evidence type="ECO:0000313" key="3">
    <source>
        <dbReference type="Proteomes" id="UP000029015"/>
    </source>
</evidence>
<organism evidence="2 3">
    <name type="scientific">Bifidobacterium actinocoloniiforme DSM 22766</name>
    <dbReference type="NCBI Taxonomy" id="1437605"/>
    <lineage>
        <taxon>Bacteria</taxon>
        <taxon>Bacillati</taxon>
        <taxon>Actinomycetota</taxon>
        <taxon>Actinomycetes</taxon>
        <taxon>Bifidobacteriales</taxon>
        <taxon>Bifidobacteriaceae</taxon>
        <taxon>Bifidobacterium</taxon>
    </lineage>
</organism>
<protein>
    <submittedName>
        <fullName evidence="2">Uncharacterized protein</fullName>
    </submittedName>
</protein>
<keyword evidence="3" id="KW-1185">Reference proteome</keyword>
<sequence>MNIVFVNGSSNKSGNTSKMGGARPERQALSAD</sequence>
<proteinExistence type="predicted"/>
<dbReference type="EMBL" id="JGYK01000001">
    <property type="protein sequence ID" value="KFI40008.1"/>
    <property type="molecule type" value="Genomic_DNA"/>
</dbReference>
<feature type="region of interest" description="Disordered" evidence="1">
    <location>
        <begin position="1"/>
        <end position="32"/>
    </location>
</feature>
<reference evidence="2 3" key="1">
    <citation type="submission" date="2014-03" db="EMBL/GenBank/DDBJ databases">
        <title>Genomics of Bifidobacteria.</title>
        <authorList>
            <person name="Ventura M."/>
            <person name="Milani C."/>
            <person name="Lugli G.A."/>
        </authorList>
    </citation>
    <scope>NUCLEOTIDE SEQUENCE [LARGE SCALE GENOMIC DNA]</scope>
    <source>
        <strain evidence="2 3">DSM 22766</strain>
    </source>
</reference>
<comment type="caution">
    <text evidence="2">The sequence shown here is derived from an EMBL/GenBank/DDBJ whole genome shotgun (WGS) entry which is preliminary data.</text>
</comment>
<evidence type="ECO:0000313" key="2">
    <source>
        <dbReference type="EMBL" id="KFI40008.1"/>
    </source>
</evidence>
<gene>
    <name evidence="2" type="ORF">BACT_0710</name>
</gene>
<dbReference type="Proteomes" id="UP000029015">
    <property type="component" value="Unassembled WGS sequence"/>
</dbReference>
<evidence type="ECO:0000256" key="1">
    <source>
        <dbReference type="SAM" id="MobiDB-lite"/>
    </source>
</evidence>